<evidence type="ECO:0000313" key="4">
    <source>
        <dbReference type="Proteomes" id="UP000076874"/>
    </source>
</evidence>
<dbReference type="InterPro" id="IPR010730">
    <property type="entry name" value="HET"/>
</dbReference>
<feature type="domain" description="DUF8212" evidence="2">
    <location>
        <begin position="241"/>
        <end position="301"/>
    </location>
</feature>
<dbReference type="STRING" id="1081102.A0A167QZI6"/>
<evidence type="ECO:0000313" key="3">
    <source>
        <dbReference type="EMBL" id="OAA58129.1"/>
    </source>
</evidence>
<gene>
    <name evidence="3" type="ORF">SPI_07014</name>
</gene>
<dbReference type="PANTHER" id="PTHR10622">
    <property type="entry name" value="HET DOMAIN-CONTAINING PROTEIN"/>
    <property type="match status" value="1"/>
</dbReference>
<dbReference type="AlphaFoldDB" id="A0A167QZI6"/>
<name>A0A167QZI6_9HYPO</name>
<feature type="domain" description="Heterokaryon incompatibility" evidence="1">
    <location>
        <begin position="21"/>
        <end position="124"/>
    </location>
</feature>
<proteinExistence type="predicted"/>
<dbReference type="PANTHER" id="PTHR10622:SF10">
    <property type="entry name" value="HET DOMAIN-CONTAINING PROTEIN"/>
    <property type="match status" value="1"/>
</dbReference>
<accession>A0A167QZI6</accession>
<sequence>MHFIDVSTTGLTYFNGPPDRYAILSHRWADDDDKEVSYGEMTDETFANMVDDVRLGEAGQFKEKHVSIQKVHGCCEQAKLDNIRYVWIDSVCIMSTNLVQRSQEMKAMYGLYENATICYAYLSDVPRIASPHFLSPNIGSSEWFKRGWTLQELVAPSKLIFYSRDWTHIGTRQELAAQVEQVTGIPKAVLARTIELKDTSIAQRLSWAIGRRTGKVKDIVYCLAGLCDVDMDMKRDEDATRAFIRLQEAIMRNTHDHSILAWGLMKQFSGPSNSTINDGNWPEGVLASRSSDFANCRDIVAHHGPDVAPLTLYDDCLKTKLTVVVFQDGITYGLLKCSPKKCDLDRCSAEKCSCWKQVLAIPLLAVHSSGVGSNEYVRAPCTSCIVLDFEPTARNTPGRSPIPTKSSSLADISIRRLLNKGAISPPKFLVSLDLSKTGLKLIDTYPSNDWSETSVPLPRKDAAIPNVQGSEAARKCYLARIRPTHGHVLKDAVIVIKHRFGEQLSVPTCHMMLLSEHTGLDRLHAKIDSLRGNALANHAVDFGGMIVTGTLKFKGDAAHFVVHFETHNLPVKMTTVDADEELEHANCKFSKY</sequence>
<evidence type="ECO:0000259" key="2">
    <source>
        <dbReference type="Pfam" id="PF26640"/>
    </source>
</evidence>
<comment type="caution">
    <text evidence="3">The sequence shown here is derived from an EMBL/GenBank/DDBJ whole genome shotgun (WGS) entry which is preliminary data.</text>
</comment>
<organism evidence="3 4">
    <name type="scientific">Niveomyces insectorum RCEF 264</name>
    <dbReference type="NCBI Taxonomy" id="1081102"/>
    <lineage>
        <taxon>Eukaryota</taxon>
        <taxon>Fungi</taxon>
        <taxon>Dikarya</taxon>
        <taxon>Ascomycota</taxon>
        <taxon>Pezizomycotina</taxon>
        <taxon>Sordariomycetes</taxon>
        <taxon>Hypocreomycetidae</taxon>
        <taxon>Hypocreales</taxon>
        <taxon>Cordycipitaceae</taxon>
        <taxon>Niveomyces</taxon>
    </lineage>
</organism>
<evidence type="ECO:0000259" key="1">
    <source>
        <dbReference type="Pfam" id="PF06985"/>
    </source>
</evidence>
<dbReference type="Proteomes" id="UP000076874">
    <property type="component" value="Unassembled WGS sequence"/>
</dbReference>
<protein>
    <submittedName>
        <fullName evidence="3">Heterokaryon incompatibility</fullName>
    </submittedName>
</protein>
<dbReference type="InterPro" id="IPR058525">
    <property type="entry name" value="DUF8212"/>
</dbReference>
<dbReference type="Pfam" id="PF26640">
    <property type="entry name" value="DUF8212"/>
    <property type="match status" value="1"/>
</dbReference>
<reference evidence="3 4" key="1">
    <citation type="journal article" date="2016" name="Genome Biol. Evol.">
        <title>Divergent and convergent evolution of fungal pathogenicity.</title>
        <authorList>
            <person name="Shang Y."/>
            <person name="Xiao G."/>
            <person name="Zheng P."/>
            <person name="Cen K."/>
            <person name="Zhan S."/>
            <person name="Wang C."/>
        </authorList>
    </citation>
    <scope>NUCLEOTIDE SEQUENCE [LARGE SCALE GENOMIC DNA]</scope>
    <source>
        <strain evidence="3 4">RCEF 264</strain>
    </source>
</reference>
<dbReference type="Pfam" id="PF06985">
    <property type="entry name" value="HET"/>
    <property type="match status" value="1"/>
</dbReference>
<keyword evidence="4" id="KW-1185">Reference proteome</keyword>
<dbReference type="OrthoDB" id="5241264at2759"/>
<dbReference type="EMBL" id="AZHD01000013">
    <property type="protein sequence ID" value="OAA58129.1"/>
    <property type="molecule type" value="Genomic_DNA"/>
</dbReference>